<dbReference type="InterPro" id="IPR015915">
    <property type="entry name" value="Kelch-typ_b-propeller"/>
</dbReference>
<sequence>MVITYKVVELVCGQDGNGRGKRYSGHEYHIICRTTGDPHLNVVSCGSYSLGVLRSAERFDPREGLWTKIPSMNSPRGCHSVAVLNGKLYSMGGYDGRSMVSSVEVFDPRASSWVMIDSMNMIRGYAAAAVLGESVFVIGGVKDGQNIVDTVECYKEGVGWRNTTLRAIGQRCFFSAIVL</sequence>
<evidence type="ECO:0000313" key="1">
    <source>
        <dbReference type="EMBL" id="MQL91526.1"/>
    </source>
</evidence>
<accession>A0A843V8I1</accession>
<dbReference type="InterPro" id="IPR044832">
    <property type="entry name" value="NRP-like"/>
</dbReference>
<keyword evidence="2" id="KW-1185">Reference proteome</keyword>
<organism evidence="1 2">
    <name type="scientific">Colocasia esculenta</name>
    <name type="common">Wild taro</name>
    <name type="synonym">Arum esculentum</name>
    <dbReference type="NCBI Taxonomy" id="4460"/>
    <lineage>
        <taxon>Eukaryota</taxon>
        <taxon>Viridiplantae</taxon>
        <taxon>Streptophyta</taxon>
        <taxon>Embryophyta</taxon>
        <taxon>Tracheophyta</taxon>
        <taxon>Spermatophyta</taxon>
        <taxon>Magnoliopsida</taxon>
        <taxon>Liliopsida</taxon>
        <taxon>Araceae</taxon>
        <taxon>Aroideae</taxon>
        <taxon>Colocasieae</taxon>
        <taxon>Colocasia</taxon>
    </lineage>
</organism>
<dbReference type="GO" id="GO:0034976">
    <property type="term" value="P:response to endoplasmic reticulum stress"/>
    <property type="evidence" value="ECO:0007669"/>
    <property type="project" value="InterPro"/>
</dbReference>
<comment type="caution">
    <text evidence="1">The sequence shown here is derived from an EMBL/GenBank/DDBJ whole genome shotgun (WGS) entry which is preliminary data.</text>
</comment>
<reference evidence="1" key="1">
    <citation type="submission" date="2017-07" db="EMBL/GenBank/DDBJ databases">
        <title>Taro Niue Genome Assembly and Annotation.</title>
        <authorList>
            <person name="Atibalentja N."/>
            <person name="Keating K."/>
            <person name="Fields C.J."/>
        </authorList>
    </citation>
    <scope>NUCLEOTIDE SEQUENCE</scope>
    <source>
        <strain evidence="1">Niue_2</strain>
        <tissue evidence="1">Leaf</tissue>
    </source>
</reference>
<gene>
    <name evidence="1" type="ORF">Taro_024139</name>
</gene>
<proteinExistence type="predicted"/>
<dbReference type="PANTHER" id="PTHR46034">
    <property type="match status" value="1"/>
</dbReference>
<dbReference type="PANTHER" id="PTHR46034:SF7">
    <property type="entry name" value="INFLUENZA VIRUS NS1A-BINDING PROTEIN"/>
    <property type="match status" value="1"/>
</dbReference>
<dbReference type="EMBL" id="NMUH01001350">
    <property type="protein sequence ID" value="MQL91526.1"/>
    <property type="molecule type" value="Genomic_DNA"/>
</dbReference>
<dbReference type="InterPro" id="IPR006652">
    <property type="entry name" value="Kelch_1"/>
</dbReference>
<dbReference type="SUPFAM" id="SSF117281">
    <property type="entry name" value="Kelch motif"/>
    <property type="match status" value="1"/>
</dbReference>
<dbReference type="OrthoDB" id="685378at2759"/>
<name>A0A843V8I1_COLES</name>
<dbReference type="AlphaFoldDB" id="A0A843V8I1"/>
<evidence type="ECO:0000313" key="2">
    <source>
        <dbReference type="Proteomes" id="UP000652761"/>
    </source>
</evidence>
<dbReference type="SMART" id="SM00612">
    <property type="entry name" value="Kelch"/>
    <property type="match status" value="2"/>
</dbReference>
<dbReference type="Gene3D" id="2.120.10.80">
    <property type="entry name" value="Kelch-type beta propeller"/>
    <property type="match status" value="1"/>
</dbReference>
<dbReference type="Proteomes" id="UP000652761">
    <property type="component" value="Unassembled WGS sequence"/>
</dbReference>
<dbReference type="Pfam" id="PF01344">
    <property type="entry name" value="Kelch_1"/>
    <property type="match status" value="3"/>
</dbReference>
<protein>
    <submittedName>
        <fullName evidence="1">Uncharacterized protein</fullName>
    </submittedName>
</protein>